<sequence>MTADPSRNTSSEGREPSPEETNENGDEDRTVEEVDAERDPLGVSVVTISADRELESDPAGNVIVTALEEAGHDVATREHIDADHDRVQSIVSRLIDRGDVDVVVTSGATSVEPSDVAIEAVEPLLEKELTAFSELFTALGYEAVGSQIVAARTIAGIADDVPIFCLPGKAPAARLGIEEIILPEMRHLVGVARAHRDESERDDETTNDTDGESTVGDANE</sequence>
<dbReference type="InterPro" id="IPR036425">
    <property type="entry name" value="MoaB/Mog-like_dom_sf"/>
</dbReference>
<dbReference type="OrthoDB" id="205337at2157"/>
<protein>
    <submittedName>
        <fullName evidence="3">Molybdenum cofactor biosynthesis protein B</fullName>
    </submittedName>
</protein>
<feature type="domain" description="MoaB/Mog" evidence="2">
    <location>
        <begin position="44"/>
        <end position="188"/>
    </location>
</feature>
<evidence type="ECO:0000256" key="1">
    <source>
        <dbReference type="SAM" id="MobiDB-lite"/>
    </source>
</evidence>
<gene>
    <name evidence="3" type="ORF">SAMN04515672_2054</name>
</gene>
<dbReference type="STRING" id="1095776.SAMN04515672_2054"/>
<feature type="compositionally biased region" description="Basic and acidic residues" evidence="1">
    <location>
        <begin position="27"/>
        <end position="40"/>
    </location>
</feature>
<accession>A0A1G8Y9L7</accession>
<dbReference type="SMART" id="SM00852">
    <property type="entry name" value="MoCF_biosynth"/>
    <property type="match status" value="1"/>
</dbReference>
<feature type="region of interest" description="Disordered" evidence="1">
    <location>
        <begin position="193"/>
        <end position="220"/>
    </location>
</feature>
<feature type="compositionally biased region" description="Polar residues" evidence="1">
    <location>
        <begin position="1"/>
        <end position="11"/>
    </location>
</feature>
<feature type="region of interest" description="Disordered" evidence="1">
    <location>
        <begin position="1"/>
        <end position="42"/>
    </location>
</feature>
<dbReference type="SUPFAM" id="SSF53218">
    <property type="entry name" value="Molybdenum cofactor biosynthesis proteins"/>
    <property type="match status" value="1"/>
</dbReference>
<keyword evidence="4" id="KW-1185">Reference proteome</keyword>
<dbReference type="PANTHER" id="PTHR43232">
    <property type="entry name" value="MOLYBDENUM COFACTOR BIOSYNTHESIS PROTEIN B"/>
    <property type="match status" value="1"/>
</dbReference>
<organism evidence="3 4">
    <name type="scientific">Natronorubrum texcoconense</name>
    <dbReference type="NCBI Taxonomy" id="1095776"/>
    <lineage>
        <taxon>Archaea</taxon>
        <taxon>Methanobacteriati</taxon>
        <taxon>Methanobacteriota</taxon>
        <taxon>Stenosarchaea group</taxon>
        <taxon>Halobacteria</taxon>
        <taxon>Halobacteriales</taxon>
        <taxon>Natrialbaceae</taxon>
        <taxon>Natronorubrum</taxon>
    </lineage>
</organism>
<dbReference type="PANTHER" id="PTHR43232:SF2">
    <property type="entry name" value="MOLYBDENUM COFACTOR BIOSYNTHESIS PROTEIN B"/>
    <property type="match status" value="1"/>
</dbReference>
<dbReference type="Gene3D" id="3.40.980.10">
    <property type="entry name" value="MoaB/Mog-like domain"/>
    <property type="match status" value="1"/>
</dbReference>
<dbReference type="RefSeq" id="WP_090305278.1">
    <property type="nucleotide sequence ID" value="NZ_FNFE01000002.1"/>
</dbReference>
<dbReference type="GO" id="GO:0006777">
    <property type="term" value="P:Mo-molybdopterin cofactor biosynthetic process"/>
    <property type="evidence" value="ECO:0007669"/>
    <property type="project" value="InterPro"/>
</dbReference>
<proteinExistence type="predicted"/>
<evidence type="ECO:0000259" key="2">
    <source>
        <dbReference type="SMART" id="SM00852"/>
    </source>
</evidence>
<evidence type="ECO:0000313" key="4">
    <source>
        <dbReference type="Proteomes" id="UP000198882"/>
    </source>
</evidence>
<dbReference type="GO" id="GO:0005829">
    <property type="term" value="C:cytosol"/>
    <property type="evidence" value="ECO:0007669"/>
    <property type="project" value="TreeGrafter"/>
</dbReference>
<reference evidence="4" key="1">
    <citation type="submission" date="2016-10" db="EMBL/GenBank/DDBJ databases">
        <authorList>
            <person name="Varghese N."/>
            <person name="Submissions S."/>
        </authorList>
    </citation>
    <scope>NUCLEOTIDE SEQUENCE [LARGE SCALE GENOMIC DNA]</scope>
    <source>
        <strain evidence="4">B4,CECT 8067,JCM 17497</strain>
    </source>
</reference>
<feature type="compositionally biased region" description="Acidic residues" evidence="1">
    <location>
        <begin position="200"/>
        <end position="211"/>
    </location>
</feature>
<name>A0A1G8Y9L7_9EURY</name>
<dbReference type="Proteomes" id="UP000198882">
    <property type="component" value="Unassembled WGS sequence"/>
</dbReference>
<dbReference type="InterPro" id="IPR001453">
    <property type="entry name" value="MoaB/Mog_dom"/>
</dbReference>
<evidence type="ECO:0000313" key="3">
    <source>
        <dbReference type="EMBL" id="SDJ98740.1"/>
    </source>
</evidence>
<dbReference type="InterPro" id="IPR012245">
    <property type="entry name" value="MoaB"/>
</dbReference>
<dbReference type="Pfam" id="PF00994">
    <property type="entry name" value="MoCF_biosynth"/>
    <property type="match status" value="1"/>
</dbReference>
<dbReference type="AlphaFoldDB" id="A0A1G8Y9L7"/>
<dbReference type="EMBL" id="FNFE01000002">
    <property type="protein sequence ID" value="SDJ98740.1"/>
    <property type="molecule type" value="Genomic_DNA"/>
</dbReference>